<dbReference type="InterPro" id="IPR029052">
    <property type="entry name" value="Metallo-depent_PP-like"/>
</dbReference>
<reference evidence="2 3" key="1">
    <citation type="submission" date="2017-06" db="EMBL/GenBank/DDBJ databases">
        <title>Draft genome sequence of anaerobic fermentative bacterium Anaeromicrobium sediminis DY2726D isolated from West Pacific Ocean sediments.</title>
        <authorList>
            <person name="Zeng X."/>
        </authorList>
    </citation>
    <scope>NUCLEOTIDE SEQUENCE [LARGE SCALE GENOMIC DNA]</scope>
    <source>
        <strain evidence="2 3">DY2726D</strain>
    </source>
</reference>
<evidence type="ECO:0000313" key="2">
    <source>
        <dbReference type="EMBL" id="PAB59752.1"/>
    </source>
</evidence>
<sequence>MEYYNRLGSVKVLYYKSLYDKSLELLKERKKNLKDKWNFVVVGDTHLFHKGSDCRNGLDKVVNLFKEKKLDPLFIIHVGDTIHKRSEDRMKDFVKIINDDETLNKIPIFCATGNHDRIGSFEVVGDTDAFNKHIAPSDYFIDVDGSRFIWLNNTGHVENGKEYMGFSKEYLEKNLIGPMENAIKNNISNFFISMHIPPNWGSWTDGGKTDNHTFKHGVEEFIHIIKTYKKYIKVVFCGHIHAYGLQTIDNVPIIVTGGGGGLLCKNFNETIDHHFINVEVVKDKEDRNVAFTIYEI</sequence>
<dbReference type="Pfam" id="PF00149">
    <property type="entry name" value="Metallophos"/>
    <property type="match status" value="1"/>
</dbReference>
<name>A0A267MK06_9FIRM</name>
<dbReference type="PANTHER" id="PTHR43143">
    <property type="entry name" value="METALLOPHOSPHOESTERASE, CALCINEURIN SUPERFAMILY"/>
    <property type="match status" value="1"/>
</dbReference>
<dbReference type="InterPro" id="IPR051918">
    <property type="entry name" value="STPP_CPPED1"/>
</dbReference>
<organism evidence="2 3">
    <name type="scientific">Anaeromicrobium sediminis</name>
    <dbReference type="NCBI Taxonomy" id="1478221"/>
    <lineage>
        <taxon>Bacteria</taxon>
        <taxon>Bacillati</taxon>
        <taxon>Bacillota</taxon>
        <taxon>Clostridia</taxon>
        <taxon>Peptostreptococcales</taxon>
        <taxon>Thermotaleaceae</taxon>
        <taxon>Anaeromicrobium</taxon>
    </lineage>
</organism>
<keyword evidence="3" id="KW-1185">Reference proteome</keyword>
<gene>
    <name evidence="2" type="ORF">CCE28_09305</name>
</gene>
<dbReference type="GO" id="GO:0016787">
    <property type="term" value="F:hydrolase activity"/>
    <property type="evidence" value="ECO:0007669"/>
    <property type="project" value="InterPro"/>
</dbReference>
<protein>
    <recommendedName>
        <fullName evidence="1">Calcineurin-like phosphoesterase domain-containing protein</fullName>
    </recommendedName>
</protein>
<dbReference type="EMBL" id="NIBG01000006">
    <property type="protein sequence ID" value="PAB59752.1"/>
    <property type="molecule type" value="Genomic_DNA"/>
</dbReference>
<evidence type="ECO:0000313" key="3">
    <source>
        <dbReference type="Proteomes" id="UP000216024"/>
    </source>
</evidence>
<accession>A0A267MK06</accession>
<dbReference type="SUPFAM" id="SSF56300">
    <property type="entry name" value="Metallo-dependent phosphatases"/>
    <property type="match status" value="1"/>
</dbReference>
<dbReference type="AlphaFoldDB" id="A0A267MK06"/>
<dbReference type="OrthoDB" id="9799749at2"/>
<evidence type="ECO:0000259" key="1">
    <source>
        <dbReference type="Pfam" id="PF00149"/>
    </source>
</evidence>
<dbReference type="PANTHER" id="PTHR43143:SF1">
    <property type="entry name" value="SERINE_THREONINE-PROTEIN PHOSPHATASE CPPED1"/>
    <property type="match status" value="1"/>
</dbReference>
<feature type="domain" description="Calcineurin-like phosphoesterase" evidence="1">
    <location>
        <begin position="39"/>
        <end position="243"/>
    </location>
</feature>
<comment type="caution">
    <text evidence="2">The sequence shown here is derived from an EMBL/GenBank/DDBJ whole genome shotgun (WGS) entry which is preliminary data.</text>
</comment>
<dbReference type="Proteomes" id="UP000216024">
    <property type="component" value="Unassembled WGS sequence"/>
</dbReference>
<dbReference type="Gene3D" id="3.60.21.10">
    <property type="match status" value="1"/>
</dbReference>
<proteinExistence type="predicted"/>
<dbReference type="InterPro" id="IPR004843">
    <property type="entry name" value="Calcineurin-like_PHP"/>
</dbReference>